<dbReference type="RefSeq" id="WP_135106623.1">
    <property type="nucleotide sequence ID" value="NZ_CABTJG010000023.1"/>
</dbReference>
<keyword evidence="4 5" id="KW-0472">Membrane</keyword>
<evidence type="ECO:0000313" key="6">
    <source>
        <dbReference type="EMBL" id="SBW04162.1"/>
    </source>
</evidence>
<gene>
    <name evidence="6" type="ORF">KL86DYS2_12564</name>
</gene>
<protein>
    <recommendedName>
        <fullName evidence="7">DoxX subfamily</fullName>
    </recommendedName>
</protein>
<evidence type="ECO:0000256" key="1">
    <source>
        <dbReference type="ARBA" id="ARBA00004141"/>
    </source>
</evidence>
<name>A0A212JXS4_9BACT</name>
<comment type="subcellular location">
    <subcellularLocation>
        <location evidence="1">Membrane</location>
        <topology evidence="1">Multi-pass membrane protein</topology>
    </subcellularLocation>
</comment>
<feature type="transmembrane region" description="Helical" evidence="5">
    <location>
        <begin position="65"/>
        <end position="85"/>
    </location>
</feature>
<evidence type="ECO:0008006" key="7">
    <source>
        <dbReference type="Google" id="ProtNLM"/>
    </source>
</evidence>
<evidence type="ECO:0000256" key="4">
    <source>
        <dbReference type="ARBA" id="ARBA00023136"/>
    </source>
</evidence>
<dbReference type="EMBL" id="FLUL01000001">
    <property type="protein sequence ID" value="SBW04162.1"/>
    <property type="molecule type" value="Genomic_DNA"/>
</dbReference>
<accession>A0A212JXS4</accession>
<evidence type="ECO:0000256" key="5">
    <source>
        <dbReference type="SAM" id="Phobius"/>
    </source>
</evidence>
<reference evidence="6" key="1">
    <citation type="submission" date="2016-04" db="EMBL/GenBank/DDBJ databases">
        <authorList>
            <person name="Evans L.H."/>
            <person name="Alamgir A."/>
            <person name="Owens N."/>
            <person name="Weber N.D."/>
            <person name="Virtaneva K."/>
            <person name="Barbian K."/>
            <person name="Babar A."/>
            <person name="Rosenke K."/>
        </authorList>
    </citation>
    <scope>NUCLEOTIDE SEQUENCE</scope>
    <source>
        <strain evidence="6">86-2</strain>
    </source>
</reference>
<dbReference type="AlphaFoldDB" id="A0A212JXS4"/>
<evidence type="ECO:0000256" key="3">
    <source>
        <dbReference type="ARBA" id="ARBA00022989"/>
    </source>
</evidence>
<dbReference type="GO" id="GO:0016020">
    <property type="term" value="C:membrane"/>
    <property type="evidence" value="ECO:0007669"/>
    <property type="project" value="UniProtKB-SubCell"/>
</dbReference>
<organism evidence="6">
    <name type="scientific">uncultured Dysgonomonas sp</name>
    <dbReference type="NCBI Taxonomy" id="206096"/>
    <lineage>
        <taxon>Bacteria</taxon>
        <taxon>Pseudomonadati</taxon>
        <taxon>Bacteroidota</taxon>
        <taxon>Bacteroidia</taxon>
        <taxon>Bacteroidales</taxon>
        <taxon>Dysgonomonadaceae</taxon>
        <taxon>Dysgonomonas</taxon>
        <taxon>environmental samples</taxon>
    </lineage>
</organism>
<keyword evidence="3 5" id="KW-1133">Transmembrane helix</keyword>
<sequence length="164" mass="18797">MNKLTSYSRPQTLWLVILRLLIGWHFLYEGLVKLFSSSWTAYPYLMDSRGFMADFFHSIAENAEFLAFSNYVNIYGLTLVGLGLILGCFSRYASIGGIVFLSLYYLSHIPYIGANSMMPTEGSYLWIDKNLIEIGALMVLIYFPTSHIIGFDRYISRLLKRKTA</sequence>
<evidence type="ECO:0000256" key="2">
    <source>
        <dbReference type="ARBA" id="ARBA00022692"/>
    </source>
</evidence>
<feature type="transmembrane region" description="Helical" evidence="5">
    <location>
        <begin position="12"/>
        <end position="28"/>
    </location>
</feature>
<feature type="transmembrane region" description="Helical" evidence="5">
    <location>
        <begin position="92"/>
        <end position="111"/>
    </location>
</feature>
<proteinExistence type="predicted"/>
<dbReference type="Pfam" id="PF07681">
    <property type="entry name" value="DoxX"/>
    <property type="match status" value="1"/>
</dbReference>
<keyword evidence="2 5" id="KW-0812">Transmembrane</keyword>
<dbReference type="InterPro" id="IPR032808">
    <property type="entry name" value="DoxX"/>
</dbReference>
<feature type="transmembrane region" description="Helical" evidence="5">
    <location>
        <begin position="131"/>
        <end position="151"/>
    </location>
</feature>